<organism evidence="8 9">
    <name type="scientific">Candidatus Endobugula sertula</name>
    <name type="common">Bugula neritina bacterial symbiont</name>
    <dbReference type="NCBI Taxonomy" id="62101"/>
    <lineage>
        <taxon>Bacteria</taxon>
        <taxon>Pseudomonadati</taxon>
        <taxon>Pseudomonadota</taxon>
        <taxon>Gammaproteobacteria</taxon>
        <taxon>Cellvibrionales</taxon>
        <taxon>Cellvibrionaceae</taxon>
        <taxon>Candidatus Endobugula</taxon>
    </lineage>
</organism>
<evidence type="ECO:0000256" key="3">
    <source>
        <dbReference type="ARBA" id="ARBA00019012"/>
    </source>
</evidence>
<keyword evidence="8" id="KW-0808">Transferase</keyword>
<evidence type="ECO:0000256" key="5">
    <source>
        <dbReference type="ARBA" id="ARBA00022694"/>
    </source>
</evidence>
<dbReference type="STRING" id="62101.AB835_07410"/>
<comment type="caution">
    <text evidence="8">The sequence shown here is derived from an EMBL/GenBank/DDBJ whole genome shotgun (WGS) entry which is preliminary data.</text>
</comment>
<evidence type="ECO:0000256" key="1">
    <source>
        <dbReference type="ARBA" id="ARBA00004496"/>
    </source>
</evidence>
<comment type="subcellular location">
    <subcellularLocation>
        <location evidence="1">Cytoplasm</location>
    </subcellularLocation>
</comment>
<reference evidence="8 9" key="1">
    <citation type="journal article" date="2016" name="Appl. Environ. Microbiol.">
        <title>Lack of Overt Genome Reduction in the Bryostatin-Producing Bryozoan Symbiont "Candidatus Endobugula sertula".</title>
        <authorList>
            <person name="Miller I.J."/>
            <person name="Vanee N."/>
            <person name="Fong S.S."/>
            <person name="Lim-Fong G.E."/>
            <person name="Kwan J.C."/>
        </authorList>
    </citation>
    <scope>NUCLEOTIDE SEQUENCE [LARGE SCALE GENOMIC DNA]</scope>
    <source>
        <strain evidence="8">AB1-4</strain>
    </source>
</reference>
<evidence type="ECO:0000256" key="4">
    <source>
        <dbReference type="ARBA" id="ARBA00022490"/>
    </source>
</evidence>
<dbReference type="InterPro" id="IPR000905">
    <property type="entry name" value="Gcp-like_dom"/>
</dbReference>
<evidence type="ECO:0000259" key="7">
    <source>
        <dbReference type="Pfam" id="PF00814"/>
    </source>
</evidence>
<dbReference type="GO" id="GO:0002949">
    <property type="term" value="P:tRNA threonylcarbamoyladenosine modification"/>
    <property type="evidence" value="ECO:0007669"/>
    <property type="project" value="InterPro"/>
</dbReference>
<dbReference type="Proteomes" id="UP000242502">
    <property type="component" value="Unassembled WGS sequence"/>
</dbReference>
<protein>
    <recommendedName>
        <fullName evidence="3">tRNA threonylcarbamoyladenosine biosynthesis protein TsaB</fullName>
    </recommendedName>
    <alternativeName>
        <fullName evidence="6">t(6)A37 threonylcarbamoyladenosine biosynthesis protein TsaB</fullName>
    </alternativeName>
</protein>
<dbReference type="GO" id="GO:0016740">
    <property type="term" value="F:transferase activity"/>
    <property type="evidence" value="ECO:0007669"/>
    <property type="project" value="UniProtKB-KW"/>
</dbReference>
<evidence type="ECO:0000313" key="8">
    <source>
        <dbReference type="EMBL" id="ODS23716.1"/>
    </source>
</evidence>
<dbReference type="FunFam" id="3.30.420.40:FF:000097">
    <property type="entry name" value="tRNA threonylcarbamoyladenosine biosynthesis protein TsaB"/>
    <property type="match status" value="1"/>
</dbReference>
<dbReference type="SUPFAM" id="SSF53067">
    <property type="entry name" value="Actin-like ATPase domain"/>
    <property type="match status" value="2"/>
</dbReference>
<dbReference type="EMBL" id="MDLC01000022">
    <property type="protein sequence ID" value="ODS23716.1"/>
    <property type="molecule type" value="Genomic_DNA"/>
</dbReference>
<dbReference type="PANTHER" id="PTHR11735">
    <property type="entry name" value="TRNA N6-ADENOSINE THREONYLCARBAMOYLTRANSFERASE"/>
    <property type="match status" value="1"/>
</dbReference>
<comment type="similarity">
    <text evidence="2">Belongs to the KAE1 / TsaD family. TsaB subfamily.</text>
</comment>
<gene>
    <name evidence="8" type="ORF">AB835_07410</name>
</gene>
<evidence type="ECO:0000313" key="9">
    <source>
        <dbReference type="Proteomes" id="UP000242502"/>
    </source>
</evidence>
<evidence type="ECO:0000256" key="6">
    <source>
        <dbReference type="ARBA" id="ARBA00032446"/>
    </source>
</evidence>
<dbReference type="PANTHER" id="PTHR11735:SF11">
    <property type="entry name" value="TRNA THREONYLCARBAMOYLADENOSINE BIOSYNTHESIS PROTEIN TSAB"/>
    <property type="match status" value="1"/>
</dbReference>
<proteinExistence type="inferred from homology"/>
<feature type="domain" description="Gcp-like" evidence="7">
    <location>
        <begin position="32"/>
        <end position="157"/>
    </location>
</feature>
<keyword evidence="4" id="KW-0963">Cytoplasm</keyword>
<dbReference type="NCBIfam" id="TIGR03725">
    <property type="entry name" value="T6A_YeaZ"/>
    <property type="match status" value="1"/>
</dbReference>
<accession>A0A1D2QQ57</accession>
<dbReference type="CDD" id="cd24032">
    <property type="entry name" value="ASKHA_NBD_TsaB"/>
    <property type="match status" value="1"/>
</dbReference>
<dbReference type="Pfam" id="PF00814">
    <property type="entry name" value="TsaD"/>
    <property type="match status" value="1"/>
</dbReference>
<dbReference type="InterPro" id="IPR043129">
    <property type="entry name" value="ATPase_NBD"/>
</dbReference>
<evidence type="ECO:0000256" key="2">
    <source>
        <dbReference type="ARBA" id="ARBA00010493"/>
    </source>
</evidence>
<name>A0A1D2QQ57_9GAMM</name>
<sequence length="237" mass="26044">MPHILAIDTATDACSVAIQTPSGVYQTLSASPRKHTQCLLPAVKSLLAEHQLCLAQLDAIAFTVGPGSFTGLRIGISVAQGLAYGADLPLIPVSTLQTMAQTAVRLEIASPSQQIVPIIDARMNEVYWSAYAYKGDQKNVQSITEEWIDHPEKAIDPSIVTAEIVGIGSGWAYTSLQHRFPDAAITVDFYPQAYDVAILAEQKYQQQQTLSPLEAKPTYIRDETSWKKRQRIRQSFV</sequence>
<dbReference type="Gene3D" id="3.30.420.40">
    <property type="match status" value="2"/>
</dbReference>
<keyword evidence="5" id="KW-0819">tRNA processing</keyword>
<dbReference type="InterPro" id="IPR022496">
    <property type="entry name" value="T6A_TsaB"/>
</dbReference>
<dbReference type="AlphaFoldDB" id="A0A1D2QQ57"/>
<dbReference type="GO" id="GO:0005829">
    <property type="term" value="C:cytosol"/>
    <property type="evidence" value="ECO:0007669"/>
    <property type="project" value="TreeGrafter"/>
</dbReference>